<reference evidence="1" key="1">
    <citation type="submission" date="2024-07" db="EMBL/GenBank/DDBJ databases">
        <title>Complete genome sequence of Verrucomicrobiaceae bacterium NT6N.</title>
        <authorList>
            <person name="Huang C."/>
            <person name="Takami H."/>
            <person name="Hamasaki K."/>
        </authorList>
    </citation>
    <scope>NUCLEOTIDE SEQUENCE</scope>
    <source>
        <strain evidence="1">NT6N</strain>
    </source>
</reference>
<accession>A0AAT9FS91</accession>
<dbReference type="AlphaFoldDB" id="A0AAT9FS91"/>
<name>A0AAT9FS91_9BACT</name>
<organism evidence="1">
    <name type="scientific">Oceaniferula spumae</name>
    <dbReference type="NCBI Taxonomy" id="2979115"/>
    <lineage>
        <taxon>Bacteria</taxon>
        <taxon>Pseudomonadati</taxon>
        <taxon>Verrucomicrobiota</taxon>
        <taxon>Verrucomicrobiia</taxon>
        <taxon>Verrucomicrobiales</taxon>
        <taxon>Verrucomicrobiaceae</taxon>
        <taxon>Oceaniferula</taxon>
    </lineage>
</organism>
<protein>
    <submittedName>
        <fullName evidence="1">Uncharacterized protein</fullName>
    </submittedName>
</protein>
<proteinExistence type="predicted"/>
<sequence length="129" mass="14305">MALSFPAMADEDDHEHTPLEKAMKISSDALKSLRKMDKNDWAAGAKAARTAADGCRQGMEFIPALVKAMPDGKDKDKAIADYRRMMGLSYAAFCELEIGYLEEDQEKIDAAMTKLKAGKKEGHKKYTDD</sequence>
<gene>
    <name evidence="1" type="ORF">NT6N_39450</name>
</gene>
<dbReference type="Gene3D" id="1.20.120.10">
    <property type="entry name" value="Cytochrome c/b562"/>
    <property type="match status" value="1"/>
</dbReference>
<evidence type="ECO:0000313" key="1">
    <source>
        <dbReference type="EMBL" id="BDS08905.1"/>
    </source>
</evidence>
<dbReference type="EMBL" id="AP026866">
    <property type="protein sequence ID" value="BDS08905.1"/>
    <property type="molecule type" value="Genomic_DNA"/>
</dbReference>
<dbReference type="KEGG" id="osu:NT6N_39450"/>